<dbReference type="Gene3D" id="1.10.4030.10">
    <property type="entry name" value="Porin chaperone SurA, peptide-binding domain"/>
    <property type="match status" value="1"/>
</dbReference>
<evidence type="ECO:0000256" key="3">
    <source>
        <dbReference type="ARBA" id="ARBA00022764"/>
    </source>
</evidence>
<dbReference type="GO" id="GO:0030288">
    <property type="term" value="C:outer membrane-bounded periplasmic space"/>
    <property type="evidence" value="ECO:0007669"/>
    <property type="project" value="InterPro"/>
</dbReference>
<proteinExistence type="inferred from homology"/>
<evidence type="ECO:0000259" key="8">
    <source>
        <dbReference type="PROSITE" id="PS50198"/>
    </source>
</evidence>
<dbReference type="InterPro" id="IPR027304">
    <property type="entry name" value="Trigger_fact/SurA_dom_sf"/>
</dbReference>
<keyword evidence="1 7" id="KW-0732">Signal</keyword>
<protein>
    <recommendedName>
        <fullName evidence="7">Chaperone SurA</fullName>
    </recommendedName>
    <alternativeName>
        <fullName evidence="7">Peptidyl-prolyl cis-trans isomerase SurA</fullName>
        <shortName evidence="7">PPIase SurA</shortName>
        <ecNumber evidence="7">5.2.1.8</ecNumber>
    </alternativeName>
    <alternativeName>
        <fullName evidence="7">Rotamase SurA</fullName>
    </alternativeName>
</protein>
<name>A0A3E1K8X3_9GAMM</name>
<evidence type="ECO:0000256" key="5">
    <source>
        <dbReference type="ARBA" id="ARBA00023186"/>
    </source>
</evidence>
<sequence length="426" mass="48189" precursor="true">MKQAMIRTLAALILVLPLLATAQSDGQPIDRIVALVEEDVILQSELDQAIDAISQQVRARGENLPPRSVLEEQVLERLIMQRLQVLRAEQTGIRVSDADVDNALNRVAQQNNLPLAQLRRVLESDGIDFEEFRRDIRHEIMTSRLQQRVVNSMDPISGTEIDILLASDQFSSEEYLLSQIVVSVPESASPEQVQEAQSRVEEIYRRLDEGMAFSAAAISYSQGPDALEGGDVGWRNASALPRVFAEAIQGLGPGEVTEPLRTPAGFVILKVRDVRERSEVMVEEYRARHLMISPSELISPEEAREQIQNLRRRIQQGEDFAELAREYSSEQSTANLGGLLEWFPAGGYGPDIQEAVDSLEPGELSEPFRSPRGWHLVKLLDVRQTDRTEEIRRSEAREMLSQQKSQEELDRFMRQLRNESFVEIRL</sequence>
<dbReference type="GO" id="GO:0006457">
    <property type="term" value="P:protein folding"/>
    <property type="evidence" value="ECO:0007669"/>
    <property type="project" value="UniProtKB-UniRule"/>
</dbReference>
<dbReference type="EC" id="5.2.1.8" evidence="7"/>
<evidence type="ECO:0000256" key="4">
    <source>
        <dbReference type="ARBA" id="ARBA00023110"/>
    </source>
</evidence>
<evidence type="ECO:0000313" key="9">
    <source>
        <dbReference type="EMBL" id="RFF30555.1"/>
    </source>
</evidence>
<dbReference type="Pfam" id="PF00639">
    <property type="entry name" value="Rotamase"/>
    <property type="match status" value="2"/>
</dbReference>
<evidence type="ECO:0000313" key="10">
    <source>
        <dbReference type="Proteomes" id="UP000260351"/>
    </source>
</evidence>
<dbReference type="InterPro" id="IPR046357">
    <property type="entry name" value="PPIase_dom_sf"/>
</dbReference>
<dbReference type="GO" id="GO:0043165">
    <property type="term" value="P:Gram-negative-bacterium-type cell outer membrane assembly"/>
    <property type="evidence" value="ECO:0007669"/>
    <property type="project" value="InterPro"/>
</dbReference>
<keyword evidence="4 7" id="KW-0697">Rotamase</keyword>
<dbReference type="SUPFAM" id="SSF109998">
    <property type="entry name" value="Triger factor/SurA peptide-binding domain-like"/>
    <property type="match status" value="1"/>
</dbReference>
<dbReference type="SUPFAM" id="SSF54534">
    <property type="entry name" value="FKBP-like"/>
    <property type="match status" value="2"/>
</dbReference>
<dbReference type="OrthoDB" id="14196at2"/>
<dbReference type="AlphaFoldDB" id="A0A3E1K8X3"/>
<evidence type="ECO:0000256" key="7">
    <source>
        <dbReference type="HAMAP-Rule" id="MF_01183"/>
    </source>
</evidence>
<dbReference type="InterPro" id="IPR050280">
    <property type="entry name" value="OMP_Chaperone_SurA"/>
</dbReference>
<comment type="catalytic activity">
    <reaction evidence="7">
        <text>[protein]-peptidylproline (omega=180) = [protein]-peptidylproline (omega=0)</text>
        <dbReference type="Rhea" id="RHEA:16237"/>
        <dbReference type="Rhea" id="RHEA-COMP:10747"/>
        <dbReference type="Rhea" id="RHEA-COMP:10748"/>
        <dbReference type="ChEBI" id="CHEBI:83833"/>
        <dbReference type="ChEBI" id="CHEBI:83834"/>
        <dbReference type="EC" id="5.2.1.8"/>
    </reaction>
</comment>
<dbReference type="RefSeq" id="WP_116650498.1">
    <property type="nucleotide sequence ID" value="NZ_QUZK01000034.1"/>
</dbReference>
<comment type="domain">
    <text evidence="7">The PPIase activity resides only in the second parvulin domain. The N-terminal region and the C-terminal tail are necessary and sufficient for the chaperone activity of SurA. The PPIase activity is dispensable for SurA to function as a chaperone. The N-terminal region and the C-terminal tail are also required for porin recognition.</text>
</comment>
<dbReference type="GO" id="GO:0050821">
    <property type="term" value="P:protein stabilization"/>
    <property type="evidence" value="ECO:0007669"/>
    <property type="project" value="InterPro"/>
</dbReference>
<dbReference type="HAMAP" id="MF_01183">
    <property type="entry name" value="Chaperone_SurA"/>
    <property type="match status" value="1"/>
</dbReference>
<comment type="caution">
    <text evidence="9">The sequence shown here is derived from an EMBL/GenBank/DDBJ whole genome shotgun (WGS) entry which is preliminary data.</text>
</comment>
<dbReference type="GO" id="GO:0051082">
    <property type="term" value="F:unfolded protein binding"/>
    <property type="evidence" value="ECO:0007669"/>
    <property type="project" value="UniProtKB-UniRule"/>
</dbReference>
<keyword evidence="5 7" id="KW-0143">Chaperone</keyword>
<feature type="domain" description="PpiC" evidence="8">
    <location>
        <begin position="172"/>
        <end position="273"/>
    </location>
</feature>
<keyword evidence="2 7" id="KW-0677">Repeat</keyword>
<evidence type="ECO:0000256" key="2">
    <source>
        <dbReference type="ARBA" id="ARBA00022737"/>
    </source>
</evidence>
<dbReference type="GO" id="GO:0003755">
    <property type="term" value="F:peptidyl-prolyl cis-trans isomerase activity"/>
    <property type="evidence" value="ECO:0007669"/>
    <property type="project" value="UniProtKB-UniRule"/>
</dbReference>
<evidence type="ECO:0000256" key="6">
    <source>
        <dbReference type="ARBA" id="ARBA00023235"/>
    </source>
</evidence>
<dbReference type="GO" id="GO:0042277">
    <property type="term" value="F:peptide binding"/>
    <property type="evidence" value="ECO:0007669"/>
    <property type="project" value="InterPro"/>
</dbReference>
<dbReference type="PROSITE" id="PS50198">
    <property type="entry name" value="PPIC_PPIASE_2"/>
    <property type="match status" value="2"/>
</dbReference>
<feature type="chain" id="PRO_5017841717" description="Chaperone SurA" evidence="7">
    <location>
        <begin position="23"/>
        <end position="426"/>
    </location>
</feature>
<dbReference type="Proteomes" id="UP000260351">
    <property type="component" value="Unassembled WGS sequence"/>
</dbReference>
<dbReference type="InterPro" id="IPR000297">
    <property type="entry name" value="PPIase_PpiC"/>
</dbReference>
<dbReference type="Pfam" id="PF09312">
    <property type="entry name" value="SurA_N"/>
    <property type="match status" value="1"/>
</dbReference>
<keyword evidence="3 7" id="KW-0574">Periplasm</keyword>
<accession>A0A3E1K8X3</accession>
<keyword evidence="6 7" id="KW-0413">Isomerase</keyword>
<dbReference type="PANTHER" id="PTHR47637">
    <property type="entry name" value="CHAPERONE SURA"/>
    <property type="match status" value="1"/>
</dbReference>
<gene>
    <name evidence="7" type="primary">surA</name>
    <name evidence="9" type="ORF">DZC52_07440</name>
</gene>
<dbReference type="InterPro" id="IPR015391">
    <property type="entry name" value="SurA_N"/>
</dbReference>
<comment type="subcellular location">
    <subcellularLocation>
        <location evidence="7">Periplasm</location>
    </subcellularLocation>
    <text evidence="7">Is capable of associating with the outer membrane.</text>
</comment>
<dbReference type="EMBL" id="QUZK01000034">
    <property type="protein sequence ID" value="RFF30555.1"/>
    <property type="molecule type" value="Genomic_DNA"/>
</dbReference>
<keyword evidence="10" id="KW-1185">Reference proteome</keyword>
<dbReference type="Gene3D" id="3.10.50.40">
    <property type="match status" value="2"/>
</dbReference>
<feature type="domain" description="PpiC" evidence="8">
    <location>
        <begin position="282"/>
        <end position="381"/>
    </location>
</feature>
<reference evidence="9 10" key="1">
    <citation type="submission" date="2018-08" db="EMBL/GenBank/DDBJ databases">
        <title>Wenzhouxiangella salilacus sp. nov., a novel bacterium isolated from a saline lake in Xinjiang Province, China.</title>
        <authorList>
            <person name="Han S."/>
        </authorList>
    </citation>
    <scope>NUCLEOTIDE SEQUENCE [LARGE SCALE GENOMIC DNA]</scope>
    <source>
        <strain evidence="9 10">XDB06</strain>
    </source>
</reference>
<organism evidence="9 10">
    <name type="scientific">Wenzhouxiangella sediminis</name>
    <dbReference type="NCBI Taxonomy" id="1792836"/>
    <lineage>
        <taxon>Bacteria</taxon>
        <taxon>Pseudomonadati</taxon>
        <taxon>Pseudomonadota</taxon>
        <taxon>Gammaproteobacteria</taxon>
        <taxon>Chromatiales</taxon>
        <taxon>Wenzhouxiangellaceae</taxon>
        <taxon>Wenzhouxiangella</taxon>
    </lineage>
</organism>
<dbReference type="InterPro" id="IPR023034">
    <property type="entry name" value="PPIase_SurA"/>
</dbReference>
<evidence type="ECO:0000256" key="1">
    <source>
        <dbReference type="ARBA" id="ARBA00022729"/>
    </source>
</evidence>
<comment type="function">
    <text evidence="7">Chaperone involved in the correct folding and assembly of outer membrane proteins. Recognizes specific patterns of aromatic residues and the orientation of their side chains, which are found more frequently in integral outer membrane proteins. May act in both early periplasmic and late outer membrane-associated steps of protein maturation.</text>
</comment>
<dbReference type="PANTHER" id="PTHR47637:SF1">
    <property type="entry name" value="CHAPERONE SURA"/>
    <property type="match status" value="1"/>
</dbReference>
<feature type="signal peptide" evidence="7">
    <location>
        <begin position="1"/>
        <end position="22"/>
    </location>
</feature>